<feature type="transmembrane region" description="Helical" evidence="1">
    <location>
        <begin position="47"/>
        <end position="68"/>
    </location>
</feature>
<keyword evidence="1" id="KW-0472">Membrane</keyword>
<keyword evidence="1" id="KW-1133">Transmembrane helix</keyword>
<sequence length="171" mass="19093">MGIKGVGGKYYTHLFLFLFFFLLLFLLLFFLLFLLLYDFLLLFGFRLVLRLLVLFNFGLNVLLAFGGVESSYSVEQPGPGGFLLSTYVVVLPLLPLLEIVFLGLEFDDALPEFCGLLSELLNGEVLDVQGLDADGQRDLLLLFELLLGLVAFQLSVAKAELMARAQHSTVF</sequence>
<accession>A0A2H1X2Y6</accession>
<dbReference type="EMBL" id="ODYU01013047">
    <property type="protein sequence ID" value="SOQ59691.1"/>
    <property type="molecule type" value="Genomic_DNA"/>
</dbReference>
<reference evidence="2" key="1">
    <citation type="submission" date="2016-07" db="EMBL/GenBank/DDBJ databases">
        <authorList>
            <person name="Bretaudeau A."/>
        </authorList>
    </citation>
    <scope>NUCLEOTIDE SEQUENCE</scope>
    <source>
        <strain evidence="2">Rice</strain>
        <tissue evidence="2">Whole body</tissue>
    </source>
</reference>
<protein>
    <submittedName>
        <fullName evidence="2">SFRICE_003014</fullName>
    </submittedName>
</protein>
<evidence type="ECO:0000256" key="1">
    <source>
        <dbReference type="SAM" id="Phobius"/>
    </source>
</evidence>
<feature type="transmembrane region" description="Helical" evidence="1">
    <location>
        <begin position="139"/>
        <end position="157"/>
    </location>
</feature>
<name>A0A2H1X2Y6_SPOFR</name>
<feature type="transmembrane region" description="Helical" evidence="1">
    <location>
        <begin position="80"/>
        <end position="102"/>
    </location>
</feature>
<evidence type="ECO:0000313" key="2">
    <source>
        <dbReference type="EMBL" id="SOQ59691.1"/>
    </source>
</evidence>
<gene>
    <name evidence="2" type="ORF">SFRICE_003014</name>
</gene>
<proteinExistence type="predicted"/>
<keyword evidence="1" id="KW-0812">Transmembrane</keyword>
<organism evidence="2">
    <name type="scientific">Spodoptera frugiperda</name>
    <name type="common">Fall armyworm</name>
    <dbReference type="NCBI Taxonomy" id="7108"/>
    <lineage>
        <taxon>Eukaryota</taxon>
        <taxon>Metazoa</taxon>
        <taxon>Ecdysozoa</taxon>
        <taxon>Arthropoda</taxon>
        <taxon>Hexapoda</taxon>
        <taxon>Insecta</taxon>
        <taxon>Pterygota</taxon>
        <taxon>Neoptera</taxon>
        <taxon>Endopterygota</taxon>
        <taxon>Lepidoptera</taxon>
        <taxon>Glossata</taxon>
        <taxon>Ditrysia</taxon>
        <taxon>Noctuoidea</taxon>
        <taxon>Noctuidae</taxon>
        <taxon>Amphipyrinae</taxon>
        <taxon>Spodoptera</taxon>
    </lineage>
</organism>
<feature type="transmembrane region" description="Helical" evidence="1">
    <location>
        <begin position="12"/>
        <end position="35"/>
    </location>
</feature>
<dbReference type="AlphaFoldDB" id="A0A2H1X2Y6"/>